<dbReference type="GO" id="GO:0071339">
    <property type="term" value="C:MLL1 complex"/>
    <property type="evidence" value="ECO:0007669"/>
    <property type="project" value="TreeGrafter"/>
</dbReference>
<dbReference type="GO" id="GO:0005730">
    <property type="term" value="C:nucleolus"/>
    <property type="evidence" value="ECO:0007669"/>
    <property type="project" value="UniProtKB-SubCell"/>
</dbReference>
<evidence type="ECO:0000256" key="3">
    <source>
        <dbReference type="ARBA" id="ARBA00006427"/>
    </source>
</evidence>
<dbReference type="Proteomes" id="UP001178461">
    <property type="component" value="Chromosome 13"/>
</dbReference>
<evidence type="ECO:0000256" key="1">
    <source>
        <dbReference type="ARBA" id="ARBA00004604"/>
    </source>
</evidence>
<reference evidence="7" key="1">
    <citation type="submission" date="2022-12" db="EMBL/GenBank/DDBJ databases">
        <authorList>
            <person name="Alioto T."/>
            <person name="Alioto T."/>
            <person name="Gomez Garrido J."/>
        </authorList>
    </citation>
    <scope>NUCLEOTIDE SEQUENCE</scope>
</reference>
<organism evidence="7 8">
    <name type="scientific">Podarcis lilfordi</name>
    <name type="common">Lilford's wall lizard</name>
    <dbReference type="NCBI Taxonomy" id="74358"/>
    <lineage>
        <taxon>Eukaryota</taxon>
        <taxon>Metazoa</taxon>
        <taxon>Chordata</taxon>
        <taxon>Craniata</taxon>
        <taxon>Vertebrata</taxon>
        <taxon>Euteleostomi</taxon>
        <taxon>Lepidosauria</taxon>
        <taxon>Squamata</taxon>
        <taxon>Bifurcata</taxon>
        <taxon>Unidentata</taxon>
        <taxon>Episquamata</taxon>
        <taxon>Laterata</taxon>
        <taxon>Lacertibaenia</taxon>
        <taxon>Lacertidae</taxon>
        <taxon>Podarcis</taxon>
    </lineage>
</organism>
<feature type="domain" description="Pre-rRNA-processing protein Ipi1 N-terminal" evidence="5">
    <location>
        <begin position="133"/>
        <end position="234"/>
    </location>
</feature>
<dbReference type="InterPro" id="IPR016024">
    <property type="entry name" value="ARM-type_fold"/>
</dbReference>
<proteinExistence type="inferred from homology"/>
<dbReference type="PANTHER" id="PTHR16056:SF2">
    <property type="entry name" value="TESTIS-EXPRESSED PROTEIN 10"/>
    <property type="match status" value="1"/>
</dbReference>
<dbReference type="Gene3D" id="1.25.10.10">
    <property type="entry name" value="Leucine-rich Repeat Variant"/>
    <property type="match status" value="1"/>
</dbReference>
<evidence type="ECO:0000256" key="4">
    <source>
        <dbReference type="ARBA" id="ARBA00023242"/>
    </source>
</evidence>
<dbReference type="Pfam" id="PF12333">
    <property type="entry name" value="Ipi1_N"/>
    <property type="match status" value="1"/>
</dbReference>
<dbReference type="SUPFAM" id="SSF48371">
    <property type="entry name" value="ARM repeat"/>
    <property type="match status" value="1"/>
</dbReference>
<protein>
    <submittedName>
        <fullName evidence="7">Testis-expressed sequence 10 isoform X2</fullName>
    </submittedName>
</protein>
<keyword evidence="4" id="KW-0539">Nucleus</keyword>
<dbReference type="PANTHER" id="PTHR16056">
    <property type="entry name" value="REGULATOR OF MICROTUBULE DYNAMICS PROTEIN"/>
    <property type="match status" value="1"/>
</dbReference>
<evidence type="ECO:0000313" key="8">
    <source>
        <dbReference type="Proteomes" id="UP001178461"/>
    </source>
</evidence>
<gene>
    <name evidence="7" type="ORF">PODLI_1B042382</name>
</gene>
<dbReference type="AlphaFoldDB" id="A0AA35L5S5"/>
<dbReference type="InterPro" id="IPR011989">
    <property type="entry name" value="ARM-like"/>
</dbReference>
<comment type="similarity">
    <text evidence="3">Belongs to the IPI1/TEX10 family.</text>
</comment>
<comment type="subcellular location">
    <subcellularLocation>
        <location evidence="1">Nucleus</location>
        <location evidence="1">Nucleolus</location>
    </subcellularLocation>
    <subcellularLocation>
        <location evidence="2">Nucleus</location>
        <location evidence="2">Nucleoplasm</location>
    </subcellularLocation>
</comment>
<dbReference type="EMBL" id="OX395138">
    <property type="protein sequence ID" value="CAI5789629.1"/>
    <property type="molecule type" value="Genomic_DNA"/>
</dbReference>
<evidence type="ECO:0000259" key="6">
    <source>
        <dbReference type="Pfam" id="PF25781"/>
    </source>
</evidence>
<evidence type="ECO:0000259" key="5">
    <source>
        <dbReference type="Pfam" id="PF12333"/>
    </source>
</evidence>
<dbReference type="InterPro" id="IPR057949">
    <property type="entry name" value="TPR_TEX10"/>
</dbReference>
<dbReference type="InterPro" id="IPR024679">
    <property type="entry name" value="Ipi1_N"/>
</dbReference>
<accession>A0AA35L5S5</accession>
<evidence type="ECO:0000256" key="2">
    <source>
        <dbReference type="ARBA" id="ARBA00004642"/>
    </source>
</evidence>
<dbReference type="FunFam" id="1.25.10.10:FF:000164">
    <property type="entry name" value="Testis-expressed sequence 10 protein"/>
    <property type="match status" value="1"/>
</dbReference>
<sequence length="937" mass="106622">MTKKRKHQEDFHKVKLKVGKKKPRLENATDTNFKTRAIHLSEQLREDGVLPTNNRKLNIKDLLSQMNHYSAGIKQSALFGLKDLLSQYPFIIDAHLSNILSELAAVFTDKDSAVRAAAICLLKFLAPKIRAEHISPFFPLLSAHLSSAMTHISEGIQEDSLKVLDILLEEYPTLLTDRSSVLLNNFVELISHQQLSKQLKNKEKICWMLSVNPNRRVTSQQWRLNVLVRLRKFLQVLVEGSSELETDSEGLQEPNDNPQVPRNSLHVNWQEYASGQQHIQLYENGGPQLRIHSSFRLRSLVSMTGSVENGLSSPENLKRFIQIIIPLLLNCWIEASPAQLATPILGNLLEPGSQQLMEQVLGIIYLLWKLVKQNEDQDEMEVWLRANYLNDFKHHFMSHFPYSFQETSKHRKKEPLKSNKYCMTSSNIDHLMLNLTLCEIMVSLASASTLQMDSHWLDMIRKFVIETLHDGCKLPLHNGCKLNSKQLNKLLKVTWRLLQIQINKVAAETLMKAVYTLYQQRNLSFPIRTLLLNFFSRVYQKEELNLHTNRSRSKVLTRWLAGLPQQLVLLGLRNAELSDQLIGTIYSAASRANKEILQSLQAAAPRIYDPLDGAVAILPEESQQRLVQLVYFLPHLPGNLLSSLSRCCIMGKLSVKLSTTLIGIVRMRSSFVGWKYPVQGNSVTDLDYFSFLFSTLTGFSREELTNLQSIRGRPHISQTQLSPVQIYLTDLDQFSYHWAMTEVVTQCLSTIPSRSQCIDIVQNGICKYLAGLTVIPDSAAGSVLCAISKLLDQACLLNENLAKFLASLCYSLLYLLLTIEREDTEHLQKRDALWSCCISVLTALPRVLRLMLQSLQVSRVCPEELPVLAQLLRLLMQHGQLRSHMVTNELLVKQIVKDITVLKSGEAQDQWLTDLHYYYNIYLATHPPGSGAADTVY</sequence>
<name>A0AA35L5S5_9SAUR</name>
<evidence type="ECO:0000313" key="7">
    <source>
        <dbReference type="EMBL" id="CAI5789629.1"/>
    </source>
</evidence>
<keyword evidence="8" id="KW-1185">Reference proteome</keyword>
<dbReference type="Pfam" id="PF25781">
    <property type="entry name" value="TPR_TEX10"/>
    <property type="match status" value="1"/>
</dbReference>
<feature type="domain" description="TEX10-like TPR repeats" evidence="6">
    <location>
        <begin position="555"/>
        <end position="924"/>
    </location>
</feature>